<name>A0A0S6WA46_VECG1</name>
<gene>
    <name evidence="1" type="ORF">U27_01604</name>
</gene>
<keyword evidence="2" id="KW-1185">Reference proteome</keyword>
<evidence type="ECO:0000313" key="1">
    <source>
        <dbReference type="EMBL" id="GAK54774.1"/>
    </source>
</evidence>
<organism evidence="1">
    <name type="scientific">Vecturithrix granuli</name>
    <dbReference type="NCBI Taxonomy" id="1499967"/>
    <lineage>
        <taxon>Bacteria</taxon>
        <taxon>Candidatus Moduliflexota</taxon>
        <taxon>Candidatus Vecturitrichia</taxon>
        <taxon>Candidatus Vecturitrichales</taxon>
        <taxon>Candidatus Vecturitrichaceae</taxon>
        <taxon>Candidatus Vecturithrix</taxon>
    </lineage>
</organism>
<protein>
    <submittedName>
        <fullName evidence="1">Uncharacterized protein</fullName>
    </submittedName>
</protein>
<proteinExistence type="predicted"/>
<dbReference type="AlphaFoldDB" id="A0A0S6WA46"/>
<dbReference type="EMBL" id="DF820463">
    <property type="protein sequence ID" value="GAK54774.1"/>
    <property type="molecule type" value="Genomic_DNA"/>
</dbReference>
<accession>A0A0S6WA46</accession>
<dbReference type="Proteomes" id="UP000030661">
    <property type="component" value="Unassembled WGS sequence"/>
</dbReference>
<reference evidence="1" key="1">
    <citation type="journal article" date="2015" name="PeerJ">
        <title>First genomic representation of candidate bacterial phylum KSB3 points to enhanced environmental sensing as a trigger of wastewater bulking.</title>
        <authorList>
            <person name="Sekiguchi Y."/>
            <person name="Ohashi A."/>
            <person name="Parks D.H."/>
            <person name="Yamauchi T."/>
            <person name="Tyson G.W."/>
            <person name="Hugenholtz P."/>
        </authorList>
    </citation>
    <scope>NUCLEOTIDE SEQUENCE [LARGE SCALE GENOMIC DNA]</scope>
</reference>
<dbReference type="HOGENOM" id="CLU_2491497_0_0_0"/>
<evidence type="ECO:0000313" key="2">
    <source>
        <dbReference type="Proteomes" id="UP000030661"/>
    </source>
</evidence>
<sequence>MQAITYIQVQELVTHIPITKLQVAYEFLRDLAGEKPQTVLPQIEFMFLPFKEQQHLLSEQAAELVKHYKDTQEERELWQGGDLGDY</sequence>